<sequence>MINSDNTQQPSPRRNRVLGALKRAERKVFTRPAPKSAKAQMEFLYTRAKKSTKALAEQLGVSQRTVQRATAPGS</sequence>
<keyword evidence="2" id="KW-1185">Reference proteome</keyword>
<dbReference type="Proteomes" id="UP000053859">
    <property type="component" value="Unassembled WGS sequence"/>
</dbReference>
<evidence type="ECO:0000313" key="1">
    <source>
        <dbReference type="EMBL" id="GAP50249.1"/>
    </source>
</evidence>
<dbReference type="PATRIC" id="fig|146537.3.peg.5367"/>
<proteinExistence type="predicted"/>
<dbReference type="AlphaFoldDB" id="A0A0K8PS39"/>
<evidence type="ECO:0000313" key="2">
    <source>
        <dbReference type="Proteomes" id="UP000053859"/>
    </source>
</evidence>
<gene>
    <name evidence="1" type="ORF">SAZU_5105</name>
</gene>
<dbReference type="EMBL" id="DF968327">
    <property type="protein sequence ID" value="GAP50249.1"/>
    <property type="molecule type" value="Genomic_DNA"/>
</dbReference>
<protein>
    <submittedName>
        <fullName evidence="1">Terminal protein</fullName>
    </submittedName>
</protein>
<reference evidence="1" key="1">
    <citation type="journal article" date="2015" name="Genome Announc.">
        <title>Draft Genome Sequence of Thiostrepton-Producing Streptomyces azureus ATCC 14921.</title>
        <authorList>
            <person name="Sakihara K."/>
            <person name="Maeda J."/>
            <person name="Tashiro K."/>
            <person name="Fujino Y."/>
            <person name="Kuhara S."/>
            <person name="Ohshima T."/>
            <person name="Ogata S."/>
            <person name="Doi K."/>
        </authorList>
    </citation>
    <scope>NUCLEOTIDE SEQUENCE [LARGE SCALE GENOMIC DNA]</scope>
    <source>
        <strain evidence="1">ATCC14921</strain>
    </source>
</reference>
<name>A0A0K8PS39_STRAJ</name>
<dbReference type="RefSeq" id="WP_330219366.1">
    <property type="nucleotide sequence ID" value="NZ_DF968327.1"/>
</dbReference>
<accession>A0A0K8PS39</accession>
<organism evidence="1 2">
    <name type="scientific">Streptomyces azureus</name>
    <dbReference type="NCBI Taxonomy" id="146537"/>
    <lineage>
        <taxon>Bacteria</taxon>
        <taxon>Bacillati</taxon>
        <taxon>Actinomycetota</taxon>
        <taxon>Actinomycetes</taxon>
        <taxon>Kitasatosporales</taxon>
        <taxon>Streptomycetaceae</taxon>
        <taxon>Streptomyces</taxon>
    </lineage>
</organism>